<feature type="compositionally biased region" description="Basic residues" evidence="1">
    <location>
        <begin position="1091"/>
        <end position="1108"/>
    </location>
</feature>
<feature type="compositionally biased region" description="Polar residues" evidence="1">
    <location>
        <begin position="164"/>
        <end position="200"/>
    </location>
</feature>
<dbReference type="AlphaFoldDB" id="A0AAW0R313"/>
<feature type="compositionally biased region" description="Basic and acidic residues" evidence="1">
    <location>
        <begin position="428"/>
        <end position="453"/>
    </location>
</feature>
<name>A0AAW0R313_9PEZI</name>
<accession>A0AAW0R313</accession>
<feature type="compositionally biased region" description="Polar residues" evidence="1">
    <location>
        <begin position="209"/>
        <end position="226"/>
    </location>
</feature>
<protein>
    <submittedName>
        <fullName evidence="2">Uncharacterized protein</fullName>
    </submittedName>
</protein>
<keyword evidence="3" id="KW-1185">Reference proteome</keyword>
<evidence type="ECO:0000313" key="3">
    <source>
        <dbReference type="Proteomes" id="UP001392437"/>
    </source>
</evidence>
<feature type="compositionally biased region" description="Acidic residues" evidence="1">
    <location>
        <begin position="666"/>
        <end position="686"/>
    </location>
</feature>
<evidence type="ECO:0000256" key="1">
    <source>
        <dbReference type="SAM" id="MobiDB-lite"/>
    </source>
</evidence>
<evidence type="ECO:0000313" key="2">
    <source>
        <dbReference type="EMBL" id="KAK8123338.1"/>
    </source>
</evidence>
<comment type="caution">
    <text evidence="2">The sequence shown here is derived from an EMBL/GenBank/DDBJ whole genome shotgun (WGS) entry which is preliminary data.</text>
</comment>
<feature type="compositionally biased region" description="Polar residues" evidence="1">
    <location>
        <begin position="73"/>
        <end position="85"/>
    </location>
</feature>
<feature type="compositionally biased region" description="Acidic residues" evidence="1">
    <location>
        <begin position="468"/>
        <end position="479"/>
    </location>
</feature>
<feature type="compositionally biased region" description="Polar residues" evidence="1">
    <location>
        <begin position="290"/>
        <end position="304"/>
    </location>
</feature>
<feature type="compositionally biased region" description="Polar residues" evidence="1">
    <location>
        <begin position="1122"/>
        <end position="1133"/>
    </location>
</feature>
<feature type="region of interest" description="Disordered" evidence="1">
    <location>
        <begin position="1035"/>
        <end position="1133"/>
    </location>
</feature>
<feature type="compositionally biased region" description="Low complexity" evidence="1">
    <location>
        <begin position="138"/>
        <end position="152"/>
    </location>
</feature>
<feature type="compositionally biased region" description="Polar residues" evidence="1">
    <location>
        <begin position="745"/>
        <end position="760"/>
    </location>
</feature>
<feature type="region of interest" description="Disordered" evidence="1">
    <location>
        <begin position="821"/>
        <end position="930"/>
    </location>
</feature>
<feature type="compositionally biased region" description="Polar residues" evidence="1">
    <location>
        <begin position="104"/>
        <end position="113"/>
    </location>
</feature>
<feature type="compositionally biased region" description="Basic and acidic residues" evidence="1">
    <location>
        <begin position="480"/>
        <end position="489"/>
    </location>
</feature>
<feature type="compositionally biased region" description="Low complexity" evidence="1">
    <location>
        <begin position="242"/>
        <end position="253"/>
    </location>
</feature>
<feature type="compositionally biased region" description="Basic and acidic residues" evidence="1">
    <location>
        <begin position="885"/>
        <end position="898"/>
    </location>
</feature>
<dbReference type="Proteomes" id="UP001392437">
    <property type="component" value="Unassembled WGS sequence"/>
</dbReference>
<feature type="region of interest" description="Disordered" evidence="1">
    <location>
        <begin position="645"/>
        <end position="808"/>
    </location>
</feature>
<feature type="compositionally biased region" description="Low complexity" evidence="1">
    <location>
        <begin position="1053"/>
        <end position="1071"/>
    </location>
</feature>
<organism evidence="2 3">
    <name type="scientific">Apiospora kogelbergensis</name>
    <dbReference type="NCBI Taxonomy" id="1337665"/>
    <lineage>
        <taxon>Eukaryota</taxon>
        <taxon>Fungi</taxon>
        <taxon>Dikarya</taxon>
        <taxon>Ascomycota</taxon>
        <taxon>Pezizomycotina</taxon>
        <taxon>Sordariomycetes</taxon>
        <taxon>Xylariomycetidae</taxon>
        <taxon>Amphisphaeriales</taxon>
        <taxon>Apiosporaceae</taxon>
        <taxon>Apiospora</taxon>
    </lineage>
</organism>
<feature type="compositionally biased region" description="Basic and acidic residues" evidence="1">
    <location>
        <begin position="713"/>
        <end position="723"/>
    </location>
</feature>
<feature type="compositionally biased region" description="Basic and acidic residues" evidence="1">
    <location>
        <begin position="948"/>
        <end position="979"/>
    </location>
</feature>
<feature type="region of interest" description="Disordered" evidence="1">
    <location>
        <begin position="414"/>
        <end position="527"/>
    </location>
</feature>
<sequence length="1133" mass="122825">MMQDATFADVGLKVLHKFRQEKPEQGRLVEVDVIMDSQYCSCALDDRLETLNDGEFLHVFLTEPSSALAPEAPQNSSANTRTEPAQSLKGLATPNPPNPANGASSFQQQQPTQALGRVLRSRTKPKETPPAAGPPLPIDISSDSSDPISLSSKDTDCVIVGENPDSTQKPGPTSKPLSKTIHTSTNDKPGSPNVSSSLPKNWTLPRGFNRNQQEPASKGQTASPSTAGALPAKIGSTATPESAPSRPISTSSSGKIKKDVYEIPSDDEQLMTPQQDRKLRTRLRALQDDSVPSSRLPQQANTERGASARKWLSFPKANVISIKDSESSSPDSDEEGCTIGKTPGSYAVKNTRGTHSVSRRKGSSAPREISSRIPSSSGVAVKGSFSHANPSNHKSQSSDLIKQIGEYKNATKKKLEEEARASAAAEEAAQKKNAEAKARGKRVSAREAIDQIKKMTNRKTQPKSPMEEIPDSFFEDTDLSEDHLGDDIIHGPSQLHATNTTASPKNPTPRSKGTRKRPRPSTSFTPINTLYPEYEAQSQVQPSHTASNTFGLQYPKHFRDRFSDAEQSDEDDIWSVGSEGEKFWRGEVLDEGGRLPKAFNEYSWKYITQFVSLGHRGYTHVGDGPWEGLIISGRHRGKYIFGCEPPSSRQIAEEEETAELRLQTQDWEESESDNDGDDAEDAEEVELPPCSLKLAHAAPDDTTPTPQGPSGHEVAKISDESDLRSTNSEASSVLIRKQLEAECPPSNQQLGILISSSPSKMPTARSKVAPTRLPSTHRDDASIGLSDDETEDTPKPVSKLVVNNSGLSEGKKATIKKVTFSDEVNGEVDDDNVTTLPQEPIAKTTVYKPSETSEDGKDGENGDESLLPPKMLAHITASAASDNGEDGKGGFPRLERFDITSLPTSSSRTQRKKSGQPPSSAPPKLRSFTPVPLPVIPAFPAATHSRAATKDPLLHGVGLERKRLTSEPPKSLEHQETPAHKKRKHSHDGNLASASPVAIAATSMKKPVPTLQPLPLTAVAKRGASPLSPAPLVIKAEEPKTGSKSLLPPPPSESLFPLVSPSTTCTPCPRCTEAEEAERRRKQNKAETRWRRLRRRRQKTRQKKKMQRHGQNGHLSAPMSAVGTSQSEQASNT</sequence>
<proteinExistence type="predicted"/>
<feature type="compositionally biased region" description="Low complexity" evidence="1">
    <location>
        <begin position="363"/>
        <end position="377"/>
    </location>
</feature>
<feature type="compositionally biased region" description="Polar residues" evidence="1">
    <location>
        <begin position="386"/>
        <end position="400"/>
    </location>
</feature>
<feature type="region of interest" description="Disordered" evidence="1">
    <location>
        <begin position="67"/>
        <end position="400"/>
    </location>
</feature>
<gene>
    <name evidence="2" type="ORF">PG999_003256</name>
</gene>
<dbReference type="EMBL" id="JAQQWP010000003">
    <property type="protein sequence ID" value="KAK8123338.1"/>
    <property type="molecule type" value="Genomic_DNA"/>
</dbReference>
<reference evidence="2 3" key="1">
    <citation type="submission" date="2023-01" db="EMBL/GenBank/DDBJ databases">
        <title>Analysis of 21 Apiospora genomes using comparative genomics revels a genus with tremendous synthesis potential of carbohydrate active enzymes and secondary metabolites.</title>
        <authorList>
            <person name="Sorensen T."/>
        </authorList>
    </citation>
    <scope>NUCLEOTIDE SEQUENCE [LARGE SCALE GENOMIC DNA]</scope>
    <source>
        <strain evidence="2 3">CBS 117206</strain>
    </source>
</reference>
<feature type="compositionally biased region" description="Polar residues" evidence="1">
    <location>
        <begin position="495"/>
        <end position="511"/>
    </location>
</feature>
<feature type="region of interest" description="Disordered" evidence="1">
    <location>
        <begin position="942"/>
        <end position="991"/>
    </location>
</feature>